<evidence type="ECO:0000256" key="6">
    <source>
        <dbReference type="SAM" id="Phobius"/>
    </source>
</evidence>
<keyword evidence="2 6" id="KW-0812">Transmembrane</keyword>
<dbReference type="InterPro" id="IPR049326">
    <property type="entry name" value="Rhodopsin_dom_fungi"/>
</dbReference>
<dbReference type="PANTHER" id="PTHR33048">
    <property type="entry name" value="PTH11-LIKE INTEGRAL MEMBRANE PROTEIN (AFU_ORTHOLOGUE AFUA_5G11245)"/>
    <property type="match status" value="1"/>
</dbReference>
<evidence type="ECO:0000259" key="7">
    <source>
        <dbReference type="Pfam" id="PF20684"/>
    </source>
</evidence>
<dbReference type="InterPro" id="IPR052337">
    <property type="entry name" value="SAT4-like"/>
</dbReference>
<evidence type="ECO:0000256" key="3">
    <source>
        <dbReference type="ARBA" id="ARBA00022989"/>
    </source>
</evidence>
<feature type="transmembrane region" description="Helical" evidence="6">
    <location>
        <begin position="254"/>
        <end position="276"/>
    </location>
</feature>
<comment type="caution">
    <text evidence="8">The sequence shown here is derived from an EMBL/GenBank/DDBJ whole genome shotgun (WGS) entry which is preliminary data.</text>
</comment>
<comment type="subcellular location">
    <subcellularLocation>
        <location evidence="1">Membrane</location>
        <topology evidence="1">Multi-pass membrane protein</topology>
    </subcellularLocation>
</comment>
<evidence type="ECO:0000313" key="9">
    <source>
        <dbReference type="Proteomes" id="UP000265631"/>
    </source>
</evidence>
<keyword evidence="9" id="KW-1185">Reference proteome</keyword>
<keyword evidence="4 6" id="KW-0472">Membrane</keyword>
<feature type="transmembrane region" description="Helical" evidence="6">
    <location>
        <begin position="93"/>
        <end position="113"/>
    </location>
</feature>
<proteinExistence type="inferred from homology"/>
<feature type="transmembrane region" description="Helical" evidence="6">
    <location>
        <begin position="296"/>
        <end position="316"/>
    </location>
</feature>
<evidence type="ECO:0000256" key="4">
    <source>
        <dbReference type="ARBA" id="ARBA00023136"/>
    </source>
</evidence>
<dbReference type="EMBL" id="PXXK01000270">
    <property type="protein sequence ID" value="RFN47146.1"/>
    <property type="molecule type" value="Genomic_DNA"/>
</dbReference>
<accession>A0A395MH20</accession>
<evidence type="ECO:0000313" key="8">
    <source>
        <dbReference type="EMBL" id="RFN47146.1"/>
    </source>
</evidence>
<comment type="similarity">
    <text evidence="5">Belongs to the SAT4 family.</text>
</comment>
<feature type="transmembrane region" description="Helical" evidence="6">
    <location>
        <begin position="219"/>
        <end position="242"/>
    </location>
</feature>
<sequence length="440" mass="49285">MVVQLFTHGPSLIPSQTLFEYAALLRFEDSAAPGYFPTNNFRQSFGSILMMDWSHIYARTGPPPFPNPTTLPTTPLQQKGLVALFLFPSLDDYLILAALLFALLMIGPLYMFMKLNYWGFRAYDVPKDLDMRAGFWWNFLVQMFYNPVLALVKASILVFLLRLGGHKTNVRYAIHGLNIFNGLHAVAIFFTALFQCWPIEANWDFSLRGQPGVQCVDNWFHVIASCITIVTDFLVVALPFWIFLGLSMRWATKIAVLGVFVLGSLVGIIGIVRVISIHHQLVEGPDPGEDTFYNVLPVWGAVETNIAIICASIPALRPLFRRWFPALFGGSSGVTSGTPYADRYGNGTRGTNGMRSHNHDNIHLKDLRGTRNQHTEIRSVSPTGSEEEIMTYNGIMRTTNVDVVYENRSKAAVEETRTTGSRTSSEIKYGNKMSETRPGV</sequence>
<protein>
    <recommendedName>
        <fullName evidence="7">Rhodopsin domain-containing protein</fullName>
    </recommendedName>
</protein>
<dbReference type="PANTHER" id="PTHR33048:SF129">
    <property type="entry name" value="INTEGRAL MEMBRANE PROTEIN-RELATED"/>
    <property type="match status" value="1"/>
</dbReference>
<dbReference type="GO" id="GO:0016020">
    <property type="term" value="C:membrane"/>
    <property type="evidence" value="ECO:0007669"/>
    <property type="project" value="UniProtKB-SubCell"/>
</dbReference>
<dbReference type="AlphaFoldDB" id="A0A395MH20"/>
<feature type="transmembrane region" description="Helical" evidence="6">
    <location>
        <begin position="172"/>
        <end position="199"/>
    </location>
</feature>
<feature type="domain" description="Rhodopsin" evidence="7">
    <location>
        <begin position="90"/>
        <end position="322"/>
    </location>
</feature>
<gene>
    <name evidence="8" type="ORF">FIE12Z_8602</name>
</gene>
<evidence type="ECO:0000256" key="5">
    <source>
        <dbReference type="ARBA" id="ARBA00038359"/>
    </source>
</evidence>
<organism evidence="8 9">
    <name type="scientific">Fusarium flagelliforme</name>
    <dbReference type="NCBI Taxonomy" id="2675880"/>
    <lineage>
        <taxon>Eukaryota</taxon>
        <taxon>Fungi</taxon>
        <taxon>Dikarya</taxon>
        <taxon>Ascomycota</taxon>
        <taxon>Pezizomycotina</taxon>
        <taxon>Sordariomycetes</taxon>
        <taxon>Hypocreomycetidae</taxon>
        <taxon>Hypocreales</taxon>
        <taxon>Nectriaceae</taxon>
        <taxon>Fusarium</taxon>
        <taxon>Fusarium incarnatum-equiseti species complex</taxon>
    </lineage>
</organism>
<feature type="transmembrane region" description="Helical" evidence="6">
    <location>
        <begin position="133"/>
        <end position="160"/>
    </location>
</feature>
<name>A0A395MH20_9HYPO</name>
<dbReference type="STRING" id="2594813.A0A395MH20"/>
<reference evidence="8 9" key="1">
    <citation type="journal article" date="2018" name="PLoS Pathog.">
        <title>Evolution of structural diversity of trichothecenes, a family of toxins produced by plant pathogenic and entomopathogenic fungi.</title>
        <authorList>
            <person name="Proctor R.H."/>
            <person name="McCormick S.P."/>
            <person name="Kim H.S."/>
            <person name="Cardoza R.E."/>
            <person name="Stanley A.M."/>
            <person name="Lindo L."/>
            <person name="Kelly A."/>
            <person name="Brown D.W."/>
            <person name="Lee T."/>
            <person name="Vaughan M.M."/>
            <person name="Alexander N.J."/>
            <person name="Busman M."/>
            <person name="Gutierrez S."/>
        </authorList>
    </citation>
    <scope>NUCLEOTIDE SEQUENCE [LARGE SCALE GENOMIC DNA]</scope>
    <source>
        <strain evidence="8 9">NRRL 13405</strain>
    </source>
</reference>
<keyword evidence="3 6" id="KW-1133">Transmembrane helix</keyword>
<dbReference type="Pfam" id="PF20684">
    <property type="entry name" value="Fung_rhodopsin"/>
    <property type="match status" value="1"/>
</dbReference>
<dbReference type="Proteomes" id="UP000265631">
    <property type="component" value="Unassembled WGS sequence"/>
</dbReference>
<evidence type="ECO:0000256" key="1">
    <source>
        <dbReference type="ARBA" id="ARBA00004141"/>
    </source>
</evidence>
<evidence type="ECO:0000256" key="2">
    <source>
        <dbReference type="ARBA" id="ARBA00022692"/>
    </source>
</evidence>